<dbReference type="SUPFAM" id="SSF160904">
    <property type="entry name" value="Jann2411-like"/>
    <property type="match status" value="1"/>
</dbReference>
<evidence type="ECO:0000313" key="3">
    <source>
        <dbReference type="Proteomes" id="UP000562352"/>
    </source>
</evidence>
<comment type="caution">
    <text evidence="2">The sequence shown here is derived from an EMBL/GenBank/DDBJ whole genome shotgun (WGS) entry which is preliminary data.</text>
</comment>
<sequence length="196" mass="21471">MSTFRFHGGRHCLNLIATVSRRRTERVERLATPADLGRWFAEAGLVPPDSPALPRTPAVGEPELRQAHVLREAVYELFTASRREREIPPEALAVVNGWAARPGPAERLEAGSGGRLRRVRGEATAETLLAEIARDAVDLLGGPLAARVRECGLEPCTLLFLDTSRSGHRRWCSMDGCGARAKMAAYRARRAAREGP</sequence>
<dbReference type="InterPro" id="IPR010852">
    <property type="entry name" value="ABATE"/>
</dbReference>
<dbReference type="PANTHER" id="PTHR35525:SF3">
    <property type="entry name" value="BLL6575 PROTEIN"/>
    <property type="match status" value="1"/>
</dbReference>
<protein>
    <submittedName>
        <fullName evidence="2">Putative RNA-binding Zn ribbon-like protein</fullName>
    </submittedName>
</protein>
<dbReference type="Pfam" id="PF07336">
    <property type="entry name" value="ABATE"/>
    <property type="match status" value="1"/>
</dbReference>
<organism evidence="2 3">
    <name type="scientific">Planomonospora venezuelensis</name>
    <dbReference type="NCBI Taxonomy" id="1999"/>
    <lineage>
        <taxon>Bacteria</taxon>
        <taxon>Bacillati</taxon>
        <taxon>Actinomycetota</taxon>
        <taxon>Actinomycetes</taxon>
        <taxon>Streptosporangiales</taxon>
        <taxon>Streptosporangiaceae</taxon>
        <taxon>Planomonospora</taxon>
    </lineage>
</organism>
<dbReference type="RefSeq" id="WP_184938630.1">
    <property type="nucleotide sequence ID" value="NZ_BAAAWZ010000001.1"/>
</dbReference>
<dbReference type="InterPro" id="IPR023286">
    <property type="entry name" value="ABATE_dom_sf"/>
</dbReference>
<dbReference type="Pfam" id="PF11706">
    <property type="entry name" value="zf-CGNR"/>
    <property type="match status" value="1"/>
</dbReference>
<accession>A0A841CUU8</accession>
<dbReference type="Gene3D" id="1.10.3300.10">
    <property type="entry name" value="Jann2411-like domain"/>
    <property type="match status" value="1"/>
</dbReference>
<feature type="domain" description="Zinc finger CGNR" evidence="1">
    <location>
        <begin position="147"/>
        <end position="190"/>
    </location>
</feature>
<evidence type="ECO:0000313" key="2">
    <source>
        <dbReference type="EMBL" id="MBB5961631.1"/>
    </source>
</evidence>
<proteinExistence type="predicted"/>
<evidence type="ECO:0000259" key="1">
    <source>
        <dbReference type="Pfam" id="PF11706"/>
    </source>
</evidence>
<dbReference type="EMBL" id="JACHJJ010000002">
    <property type="protein sequence ID" value="MBB5961631.1"/>
    <property type="molecule type" value="Genomic_DNA"/>
</dbReference>
<dbReference type="Proteomes" id="UP000562352">
    <property type="component" value="Unassembled WGS sequence"/>
</dbReference>
<dbReference type="InterPro" id="IPR021005">
    <property type="entry name" value="Znf_CGNR"/>
</dbReference>
<dbReference type="PANTHER" id="PTHR35525">
    <property type="entry name" value="BLL6575 PROTEIN"/>
    <property type="match status" value="1"/>
</dbReference>
<keyword evidence="3" id="KW-1185">Reference proteome</keyword>
<name>A0A841CUU8_PLAVE</name>
<dbReference type="AlphaFoldDB" id="A0A841CUU8"/>
<reference evidence="2 3" key="1">
    <citation type="submission" date="2020-08" db="EMBL/GenBank/DDBJ databases">
        <title>Genomic Encyclopedia of Type Strains, Phase III (KMG-III): the genomes of soil and plant-associated and newly described type strains.</title>
        <authorList>
            <person name="Whitman W."/>
        </authorList>
    </citation>
    <scope>NUCLEOTIDE SEQUENCE [LARGE SCALE GENOMIC DNA]</scope>
    <source>
        <strain evidence="2 3">CECT 3303</strain>
    </source>
</reference>
<gene>
    <name evidence="2" type="ORF">FHS22_000888</name>
</gene>